<dbReference type="AlphaFoldDB" id="V6LJN1"/>
<feature type="transmembrane region" description="Helical" evidence="1">
    <location>
        <begin position="54"/>
        <end position="76"/>
    </location>
</feature>
<accession>V6LJN1</accession>
<protein>
    <submittedName>
        <fullName evidence="2">Transmembrane domain-containing protein</fullName>
    </submittedName>
</protein>
<keyword evidence="1" id="KW-1133">Transmembrane helix</keyword>
<keyword evidence="1" id="KW-0472">Membrane</keyword>
<name>V6LJN1_9EUKA</name>
<dbReference type="EMBL" id="KI546111">
    <property type="protein sequence ID" value="EST44732.1"/>
    <property type="molecule type" value="Genomic_DNA"/>
</dbReference>
<proteinExistence type="predicted"/>
<feature type="transmembrane region" description="Helical" evidence="1">
    <location>
        <begin position="96"/>
        <end position="114"/>
    </location>
</feature>
<keyword evidence="1 2" id="KW-0812">Transmembrane</keyword>
<gene>
    <name evidence="2" type="ORF">SS50377_15352</name>
</gene>
<evidence type="ECO:0000313" key="2">
    <source>
        <dbReference type="EMBL" id="EST44732.1"/>
    </source>
</evidence>
<evidence type="ECO:0000256" key="1">
    <source>
        <dbReference type="SAM" id="Phobius"/>
    </source>
</evidence>
<reference evidence="2" key="1">
    <citation type="journal article" date="2014" name="PLoS Genet.">
        <title>The Genome of Spironucleus salmonicida Highlights a Fish Pathogen Adapted to Fluctuating Environments.</title>
        <authorList>
            <person name="Xu F."/>
            <person name="Jerlstrom-Hultqvist J."/>
            <person name="Einarsson E."/>
            <person name="Astvaldsson A."/>
            <person name="Svard S.G."/>
            <person name="Andersson J.O."/>
        </authorList>
    </citation>
    <scope>NUCLEOTIDE SEQUENCE</scope>
</reference>
<organism evidence="2">
    <name type="scientific">Spironucleus salmonicida</name>
    <dbReference type="NCBI Taxonomy" id="348837"/>
    <lineage>
        <taxon>Eukaryota</taxon>
        <taxon>Metamonada</taxon>
        <taxon>Diplomonadida</taxon>
        <taxon>Hexamitidae</taxon>
        <taxon>Hexamitinae</taxon>
        <taxon>Spironucleus</taxon>
    </lineage>
</organism>
<sequence length="142" mass="16613">MGAYSIVYSEIISWFESQKLINSYQVCPVKFCVNKDILSTSKQNTIPVLAAKPFVVSCFIYYVFQNTLVAMIKLLLIHISKVERSAMFEMDVDVTMVIRFRSVIQLFVSVYIYVTSPKIYQLRLEPDYVQFSESLIFNWRSF</sequence>